<feature type="coiled-coil region" evidence="1">
    <location>
        <begin position="228"/>
        <end position="255"/>
    </location>
</feature>
<dbReference type="InterPro" id="IPR013496">
    <property type="entry name" value="CHP02680"/>
</dbReference>
<dbReference type="Pfam" id="PF13558">
    <property type="entry name" value="SbcC_Walker_B"/>
    <property type="match status" value="1"/>
</dbReference>
<evidence type="ECO:0000313" key="4">
    <source>
        <dbReference type="Proteomes" id="UP000032534"/>
    </source>
</evidence>
<feature type="coiled-coil region" evidence="1">
    <location>
        <begin position="424"/>
        <end position="475"/>
    </location>
</feature>
<evidence type="ECO:0000256" key="2">
    <source>
        <dbReference type="SAM" id="MobiDB-lite"/>
    </source>
</evidence>
<feature type="coiled-coil region" evidence="1">
    <location>
        <begin position="281"/>
        <end position="358"/>
    </location>
</feature>
<dbReference type="NCBIfam" id="TIGR02680">
    <property type="entry name" value="TIGR02680 family protein"/>
    <property type="match status" value="1"/>
</dbReference>
<dbReference type="EMBL" id="JTHP01000092">
    <property type="protein sequence ID" value="KJD42726.1"/>
    <property type="molecule type" value="Genomic_DNA"/>
</dbReference>
<feature type="coiled-coil region" evidence="1">
    <location>
        <begin position="743"/>
        <end position="777"/>
    </location>
</feature>
<organism evidence="3 4">
    <name type="scientific">Paenibacillus terrae</name>
    <dbReference type="NCBI Taxonomy" id="159743"/>
    <lineage>
        <taxon>Bacteria</taxon>
        <taxon>Bacillati</taxon>
        <taxon>Bacillota</taxon>
        <taxon>Bacilli</taxon>
        <taxon>Bacillales</taxon>
        <taxon>Paenibacillaceae</taxon>
        <taxon>Paenibacillus</taxon>
    </lineage>
</organism>
<evidence type="ECO:0008006" key="5">
    <source>
        <dbReference type="Google" id="ProtNLM"/>
    </source>
</evidence>
<protein>
    <recommendedName>
        <fullName evidence="5">TIGR02680 family protein</fullName>
    </recommendedName>
</protein>
<feature type="coiled-coil region" evidence="1">
    <location>
        <begin position="536"/>
        <end position="577"/>
    </location>
</feature>
<reference evidence="3 4" key="1">
    <citation type="submission" date="2014-11" db="EMBL/GenBank/DDBJ databases">
        <title>Draft Genome Sequences of Paenibacillus polymyxa NRRL B-30509 and Paenibacillus terrae NRRL B-30644, Strains from a Poultry Environment that Produce Tridecaptin A and Paenicidins.</title>
        <authorList>
            <person name="van Belkum M.J."/>
            <person name="Lohans C.T."/>
            <person name="Vederas J.C."/>
        </authorList>
    </citation>
    <scope>NUCLEOTIDE SEQUENCE [LARGE SCALE GENOMIC DNA]</scope>
    <source>
        <strain evidence="3 4">NRRL B-30644</strain>
    </source>
</reference>
<keyword evidence="1" id="KW-0175">Coiled coil</keyword>
<dbReference type="Gene3D" id="3.40.50.300">
    <property type="entry name" value="P-loop containing nucleotide triphosphate hydrolases"/>
    <property type="match status" value="2"/>
</dbReference>
<feature type="region of interest" description="Disordered" evidence="2">
    <location>
        <begin position="578"/>
        <end position="599"/>
    </location>
</feature>
<dbReference type="Proteomes" id="UP000032534">
    <property type="component" value="Unassembled WGS sequence"/>
</dbReference>
<accession>A0A0D7WU57</accession>
<dbReference type="SUPFAM" id="SSF52540">
    <property type="entry name" value="P-loop containing nucleoside triphosphate hydrolases"/>
    <property type="match status" value="1"/>
</dbReference>
<dbReference type="InterPro" id="IPR027417">
    <property type="entry name" value="P-loop_NTPase"/>
</dbReference>
<keyword evidence="4" id="KW-1185">Reference proteome</keyword>
<evidence type="ECO:0000313" key="3">
    <source>
        <dbReference type="EMBL" id="KJD42726.1"/>
    </source>
</evidence>
<evidence type="ECO:0000256" key="1">
    <source>
        <dbReference type="SAM" id="Coils"/>
    </source>
</evidence>
<proteinExistence type="predicted"/>
<gene>
    <name evidence="3" type="ORF">QD47_26610</name>
</gene>
<comment type="caution">
    <text evidence="3">The sequence shown here is derived from an EMBL/GenBank/DDBJ whole genome shotgun (WGS) entry which is preliminary data.</text>
</comment>
<dbReference type="PATRIC" id="fig|159743.3.peg.5914"/>
<sequence length="1364" mass="159698">MNRAGILNFWYYDDEEFLFEEGRLILRGTNGSGKSVTMQSLIPLVLDGDKRPERLDPFGSRDRRIEYYLLGDGNQVHTDRTGYLWLEFYHPIKNLYKTIGIGIRARRGVTQLGFWGFLIEDNRRINEDFYLYDRNLWLEEGNKIPLNKKVLEEKIGSGGQVVQEQNAYRDMVNKAIFGFRETESYKDLLKLLLELRSPKLSKDLKPSSIYEILNKSLPPLMEEDLSSLSDVLEDMDQITDRLDELQLHVRELTNLEQSYARYNKFLLHQTSNNVVNKWKSCNQNLSQLKQAEKQIQLLEEKKDKVVQNLKDCKQRLGIVEGYLEVLTQGEAMGKQKELELYEEQLKEIHKQINILTEKITSNKAKIVQLIGEISKLSDSLSQNEKEQEGAIGDLEDLARVIEFHEHDIYHGIWSRGIPEENQWRRNWEQDLNSHKKRLLAARETARKEGETSRAAKEMEIQLGEVLQQRHQAEEEQNIQVKKFETIKEHMRENLVSWYQELKFLPVQGEQLRESLRALTELDVTDRQYEPVRQPALQVYEQQKESYIQQRVRLNQEAVSIENEKLKLEQELKEWKVAKEPEPRRTEKRKSARENRKPGSGAPLYAVCDFSETLTEIQQAQLEETLDQAGLLDAWILPGGQVSIIEQPNNEEVWIQIQPSSQINGKTLCSVLHATPTEKSGLSVEDINYALNSINWKDQSTLLDNCREQHGALITETGRFSLGPLSGSNNSKSRSEFIGEANRLRTKQLEMAKLEVEIQHLQKQLNNIDQQLHELTMKQQNMDLEIKSFPQDAELQNQLEMVLKATIRLEHSMEQEQKVEERYKLKISEWRAIQVELMEQTADWSLLKNESQINEAIDRCSVYYGYISELHSQWLQYRNTSEIKANREEQYSTLLMLVEDDQIELEDKLSRKVKRTEQVKLLREIVKKLGIEDIHRRISDFKEEKELLGKELSHLHEIREEQSTQLGKAEGHLENCYVKLSESQELLNDGIEKWKKEIHLGLLPLSKEINESITKEMLIEDIVNYCKQIVREYGEMFFNVTQERIVNDLTKEFHKSKANLQEYAIDMEYGATDSSRITILSKRDRVHPLTPNILLNELNQLMGEQEILLTAKDRELYEEIIIGSVGKTIRKRIHRAKAWVVQMDDLMKQRDTSSGLKLSLKWLPLQRKNEDELDTEKLVSLLMLEQHRMDDEQVEQVITHFRTRILQAKQEAYREDGVLRNYIYSQLDYRMWFEFKLEHIKGDRTNYTELTDSKFNVLSGGEKAMAMYIPLFAATYSRYSEANQDAPKIISLDEAFAGVDDANMRDMFHLLTDMGFDYIMTSQVLWGCYDTVPSLSIYEIYRPKDTEFVSLFHYRWNGESKVLVN</sequence>
<name>A0A0D7WU57_9BACL</name>